<protein>
    <submittedName>
        <fullName evidence="12">ATP-binding cassette domain-containing protein</fullName>
    </submittedName>
</protein>
<keyword evidence="2 9" id="KW-0813">Transport</keyword>
<dbReference type="CDD" id="cd06261">
    <property type="entry name" value="TM_PBP2"/>
    <property type="match status" value="1"/>
</dbReference>
<keyword evidence="5" id="KW-0547">Nucleotide-binding</keyword>
<proteinExistence type="inferred from homology"/>
<dbReference type="EMBL" id="JADKPV010000001">
    <property type="protein sequence ID" value="MBF4500395.1"/>
    <property type="molecule type" value="Genomic_DNA"/>
</dbReference>
<dbReference type="GO" id="GO:0016887">
    <property type="term" value="F:ATP hydrolysis activity"/>
    <property type="evidence" value="ECO:0007669"/>
    <property type="project" value="InterPro"/>
</dbReference>
<dbReference type="AlphaFoldDB" id="A0A8J7G1F2"/>
<comment type="caution">
    <text evidence="12">The sequence shown here is derived from an EMBL/GenBank/DDBJ whole genome shotgun (WGS) entry which is preliminary data.</text>
</comment>
<comment type="similarity">
    <text evidence="9">Belongs to the binding-protein-dependent transport system permease family.</text>
</comment>
<dbReference type="Gene3D" id="1.10.3720.10">
    <property type="entry name" value="MetI-like"/>
    <property type="match status" value="1"/>
</dbReference>
<dbReference type="Pfam" id="PF00005">
    <property type="entry name" value="ABC_tran"/>
    <property type="match status" value="1"/>
</dbReference>
<name>A0A8J7G1F2_9BACL</name>
<evidence type="ECO:0000256" key="1">
    <source>
        <dbReference type="ARBA" id="ARBA00004651"/>
    </source>
</evidence>
<dbReference type="SMART" id="SM00382">
    <property type="entry name" value="AAA"/>
    <property type="match status" value="1"/>
</dbReference>
<dbReference type="RefSeq" id="WP_194561836.1">
    <property type="nucleotide sequence ID" value="NZ_JADKPV010000001.1"/>
</dbReference>
<dbReference type="PROSITE" id="PS00211">
    <property type="entry name" value="ABC_TRANSPORTER_1"/>
    <property type="match status" value="1"/>
</dbReference>
<feature type="transmembrane region" description="Helical" evidence="9">
    <location>
        <begin position="7"/>
        <end position="25"/>
    </location>
</feature>
<dbReference type="GO" id="GO:0005524">
    <property type="term" value="F:ATP binding"/>
    <property type="evidence" value="ECO:0007669"/>
    <property type="project" value="UniProtKB-KW"/>
</dbReference>
<feature type="transmembrane region" description="Helical" evidence="9">
    <location>
        <begin position="97"/>
        <end position="116"/>
    </location>
</feature>
<dbReference type="InterPro" id="IPR000515">
    <property type="entry name" value="MetI-like"/>
</dbReference>
<dbReference type="GO" id="GO:0055085">
    <property type="term" value="P:transmembrane transport"/>
    <property type="evidence" value="ECO:0007669"/>
    <property type="project" value="InterPro"/>
</dbReference>
<evidence type="ECO:0000256" key="3">
    <source>
        <dbReference type="ARBA" id="ARBA00022475"/>
    </source>
</evidence>
<keyword evidence="8 9" id="KW-0472">Membrane</keyword>
<feature type="transmembrane region" description="Helical" evidence="9">
    <location>
        <begin position="62"/>
        <end position="85"/>
    </location>
</feature>
<dbReference type="InterPro" id="IPR003593">
    <property type="entry name" value="AAA+_ATPase"/>
</dbReference>
<feature type="transmembrane region" description="Helical" evidence="9">
    <location>
        <begin position="122"/>
        <end position="141"/>
    </location>
</feature>
<dbReference type="InterPro" id="IPR050366">
    <property type="entry name" value="BP-dependent_transpt_permease"/>
</dbReference>
<reference evidence="12" key="1">
    <citation type="submission" date="2020-11" db="EMBL/GenBank/DDBJ databases">
        <title>Multidrug resistant novel bacterium Savagea serpentis sp. nov., isolated from the scats of a vine snake (Ahaetulla nasuta).</title>
        <authorList>
            <person name="Venkata Ramana V."/>
            <person name="Vikas Patil S."/>
            <person name="Yogita Lugani V."/>
        </authorList>
    </citation>
    <scope>NUCLEOTIDE SEQUENCE</scope>
    <source>
        <strain evidence="12">SN6</strain>
    </source>
</reference>
<evidence type="ECO:0000256" key="9">
    <source>
        <dbReference type="RuleBase" id="RU363032"/>
    </source>
</evidence>
<evidence type="ECO:0000259" key="11">
    <source>
        <dbReference type="PROSITE" id="PS50928"/>
    </source>
</evidence>
<evidence type="ECO:0000256" key="8">
    <source>
        <dbReference type="ARBA" id="ARBA00023136"/>
    </source>
</evidence>
<keyword evidence="13" id="KW-1185">Reference proteome</keyword>
<evidence type="ECO:0000313" key="13">
    <source>
        <dbReference type="Proteomes" id="UP000622653"/>
    </source>
</evidence>
<evidence type="ECO:0000259" key="10">
    <source>
        <dbReference type="PROSITE" id="PS50893"/>
    </source>
</evidence>
<keyword evidence="7 9" id="KW-1133">Transmembrane helix</keyword>
<feature type="transmembrane region" description="Helical" evidence="9">
    <location>
        <begin position="230"/>
        <end position="252"/>
    </location>
</feature>
<dbReference type="PANTHER" id="PTHR43386">
    <property type="entry name" value="OLIGOPEPTIDE TRANSPORT SYSTEM PERMEASE PROTEIN APPC"/>
    <property type="match status" value="1"/>
</dbReference>
<dbReference type="InterPro" id="IPR017871">
    <property type="entry name" value="ABC_transporter-like_CS"/>
</dbReference>
<feature type="domain" description="ABC transporter" evidence="10">
    <location>
        <begin position="276"/>
        <end position="488"/>
    </location>
</feature>
<dbReference type="Proteomes" id="UP000622653">
    <property type="component" value="Unassembled WGS sequence"/>
</dbReference>
<dbReference type="PROSITE" id="PS50893">
    <property type="entry name" value="ABC_TRANSPORTER_2"/>
    <property type="match status" value="1"/>
</dbReference>
<dbReference type="Pfam" id="PF00528">
    <property type="entry name" value="BPD_transp_1"/>
    <property type="match status" value="1"/>
</dbReference>
<organism evidence="12 13">
    <name type="scientific">Savagea serpentis</name>
    <dbReference type="NCBI Taxonomy" id="2785297"/>
    <lineage>
        <taxon>Bacteria</taxon>
        <taxon>Bacillati</taxon>
        <taxon>Bacillota</taxon>
        <taxon>Bacilli</taxon>
        <taxon>Bacillales</taxon>
        <taxon>Caryophanaceae</taxon>
        <taxon>Savagea</taxon>
    </lineage>
</organism>
<keyword evidence="4 9" id="KW-0812">Transmembrane</keyword>
<evidence type="ECO:0000313" key="12">
    <source>
        <dbReference type="EMBL" id="MBF4500395.1"/>
    </source>
</evidence>
<feature type="domain" description="ABC transmembrane type-1" evidence="11">
    <location>
        <begin position="64"/>
        <end position="252"/>
    </location>
</feature>
<comment type="subcellular location">
    <subcellularLocation>
        <location evidence="1 9">Cell membrane</location>
        <topology evidence="1 9">Multi-pass membrane protein</topology>
    </subcellularLocation>
</comment>
<dbReference type="SUPFAM" id="SSF52540">
    <property type="entry name" value="P-loop containing nucleoside triphosphate hydrolases"/>
    <property type="match status" value="1"/>
</dbReference>
<accession>A0A8J7G1F2</accession>
<evidence type="ECO:0000256" key="6">
    <source>
        <dbReference type="ARBA" id="ARBA00022840"/>
    </source>
</evidence>
<keyword evidence="6 12" id="KW-0067">ATP-binding</keyword>
<dbReference type="InterPro" id="IPR027417">
    <property type="entry name" value="P-loop_NTPase"/>
</dbReference>
<dbReference type="PANTHER" id="PTHR43386:SF1">
    <property type="entry name" value="D,D-DIPEPTIDE TRANSPORT SYSTEM PERMEASE PROTEIN DDPC-RELATED"/>
    <property type="match status" value="1"/>
</dbReference>
<keyword evidence="3" id="KW-1003">Cell membrane</keyword>
<dbReference type="InterPro" id="IPR035906">
    <property type="entry name" value="MetI-like_sf"/>
</dbReference>
<evidence type="ECO:0000256" key="2">
    <source>
        <dbReference type="ARBA" id="ARBA00022448"/>
    </source>
</evidence>
<dbReference type="GO" id="GO:0005886">
    <property type="term" value="C:plasma membrane"/>
    <property type="evidence" value="ECO:0007669"/>
    <property type="project" value="UniProtKB-SubCell"/>
</dbReference>
<dbReference type="Gene3D" id="3.40.50.300">
    <property type="entry name" value="P-loop containing nucleotide triphosphate hydrolases"/>
    <property type="match status" value="1"/>
</dbReference>
<gene>
    <name evidence="12" type="ORF">IRY55_03375</name>
</gene>
<evidence type="ECO:0000256" key="4">
    <source>
        <dbReference type="ARBA" id="ARBA00022692"/>
    </source>
</evidence>
<dbReference type="InterPro" id="IPR003439">
    <property type="entry name" value="ABC_transporter-like_ATP-bd"/>
</dbReference>
<dbReference type="SUPFAM" id="SSF161098">
    <property type="entry name" value="MetI-like"/>
    <property type="match status" value="1"/>
</dbReference>
<feature type="transmembrane region" description="Helical" evidence="9">
    <location>
        <begin position="187"/>
        <end position="204"/>
    </location>
</feature>
<sequence length="488" mass="55166">MKHKKYIVGSFILFYSVLYFSYPYAASSYQFESYLAPSRMHWLGTNSVGQDVVALLIEGTKWSLIVGFVVATASTLLSVVLGVWSGYFRKWDSLWNGLANVLLVLPNLLIILLVIAFTGGQYTMLLVLMSVLSWPAYMRIIRAQVMSLKEREFIQISRQLGNSHLYILTRHFPAHLKSLVQTKWIMTFRYAILTEAGLAFLGLGDPVKVTWGKLLHDGFSNPTIFLNGSWTWLVLPPVLLLAIVTVYISFIIEGKNVKRTKSSLRKEVHCTKEAGLRGEQITLHYGVSKPIFENVSLDVQRGEIVSITGPSGSGKTSLARAMYGILPVAYYEGHGQMDGEWTSHPKFASAHYFKTIAFMYQDARAAFNPLLPLRQQFEELGVTQDEMNEALKEVQLYETIANRYPHECSGGMLSRVLVALTFVWRPHYVICDEVTSALDPILKKEIIFLLQKKAKQLNCGVLMITHDHDVAHAISDRTLQMTKENRDD</sequence>
<dbReference type="PROSITE" id="PS50928">
    <property type="entry name" value="ABC_TM1"/>
    <property type="match status" value="1"/>
</dbReference>
<evidence type="ECO:0000256" key="7">
    <source>
        <dbReference type="ARBA" id="ARBA00022989"/>
    </source>
</evidence>
<evidence type="ECO:0000256" key="5">
    <source>
        <dbReference type="ARBA" id="ARBA00022741"/>
    </source>
</evidence>